<name>A0A0A9HU02_ARUDO</name>
<reference evidence="2" key="1">
    <citation type="submission" date="2014-09" db="EMBL/GenBank/DDBJ databases">
        <authorList>
            <person name="Magalhaes I.L.F."/>
            <person name="Oliveira U."/>
            <person name="Santos F.R."/>
            <person name="Vidigal T.H.D.A."/>
            <person name="Brescovit A.D."/>
            <person name="Santos A.J."/>
        </authorList>
    </citation>
    <scope>NUCLEOTIDE SEQUENCE</scope>
    <source>
        <tissue evidence="2">Shoot tissue taken approximately 20 cm above the soil surface</tissue>
    </source>
</reference>
<accession>A0A0A9HU02</accession>
<keyword evidence="1" id="KW-0812">Transmembrane</keyword>
<proteinExistence type="predicted"/>
<reference evidence="2" key="2">
    <citation type="journal article" date="2015" name="Data Brief">
        <title>Shoot transcriptome of the giant reed, Arundo donax.</title>
        <authorList>
            <person name="Barrero R.A."/>
            <person name="Guerrero F.D."/>
            <person name="Moolhuijzen P."/>
            <person name="Goolsby J.A."/>
            <person name="Tidwell J."/>
            <person name="Bellgard S.E."/>
            <person name="Bellgard M.I."/>
        </authorList>
    </citation>
    <scope>NUCLEOTIDE SEQUENCE</scope>
    <source>
        <tissue evidence="2">Shoot tissue taken approximately 20 cm above the soil surface</tissue>
    </source>
</reference>
<keyword evidence="1" id="KW-0472">Membrane</keyword>
<evidence type="ECO:0000256" key="1">
    <source>
        <dbReference type="SAM" id="Phobius"/>
    </source>
</evidence>
<sequence>MHLHSGPADVEITENLLQKNILGCPHDKYIWHQNASFLIFLLEISIFFFPQTGKRTATLE</sequence>
<dbReference type="AlphaFoldDB" id="A0A0A9HU02"/>
<evidence type="ECO:0000313" key="2">
    <source>
        <dbReference type="EMBL" id="JAE38381.1"/>
    </source>
</evidence>
<dbReference type="EMBL" id="GBRH01159515">
    <property type="protein sequence ID" value="JAE38381.1"/>
    <property type="molecule type" value="Transcribed_RNA"/>
</dbReference>
<feature type="transmembrane region" description="Helical" evidence="1">
    <location>
        <begin position="29"/>
        <end position="49"/>
    </location>
</feature>
<keyword evidence="1" id="KW-1133">Transmembrane helix</keyword>
<protein>
    <submittedName>
        <fullName evidence="2">Uncharacterized protein</fullName>
    </submittedName>
</protein>
<organism evidence="2">
    <name type="scientific">Arundo donax</name>
    <name type="common">Giant reed</name>
    <name type="synonym">Donax arundinaceus</name>
    <dbReference type="NCBI Taxonomy" id="35708"/>
    <lineage>
        <taxon>Eukaryota</taxon>
        <taxon>Viridiplantae</taxon>
        <taxon>Streptophyta</taxon>
        <taxon>Embryophyta</taxon>
        <taxon>Tracheophyta</taxon>
        <taxon>Spermatophyta</taxon>
        <taxon>Magnoliopsida</taxon>
        <taxon>Liliopsida</taxon>
        <taxon>Poales</taxon>
        <taxon>Poaceae</taxon>
        <taxon>PACMAD clade</taxon>
        <taxon>Arundinoideae</taxon>
        <taxon>Arundineae</taxon>
        <taxon>Arundo</taxon>
    </lineage>
</organism>